<protein>
    <submittedName>
        <fullName evidence="1">Uncharacterized protein</fullName>
    </submittedName>
</protein>
<dbReference type="EMBL" id="CM044705">
    <property type="protein sequence ID" value="KAI5664497.1"/>
    <property type="molecule type" value="Genomic_DNA"/>
</dbReference>
<organism evidence="1 2">
    <name type="scientific">Catharanthus roseus</name>
    <name type="common">Madagascar periwinkle</name>
    <name type="synonym">Vinca rosea</name>
    <dbReference type="NCBI Taxonomy" id="4058"/>
    <lineage>
        <taxon>Eukaryota</taxon>
        <taxon>Viridiplantae</taxon>
        <taxon>Streptophyta</taxon>
        <taxon>Embryophyta</taxon>
        <taxon>Tracheophyta</taxon>
        <taxon>Spermatophyta</taxon>
        <taxon>Magnoliopsida</taxon>
        <taxon>eudicotyledons</taxon>
        <taxon>Gunneridae</taxon>
        <taxon>Pentapetalae</taxon>
        <taxon>asterids</taxon>
        <taxon>lamiids</taxon>
        <taxon>Gentianales</taxon>
        <taxon>Apocynaceae</taxon>
        <taxon>Rauvolfioideae</taxon>
        <taxon>Vinceae</taxon>
        <taxon>Catharanthinae</taxon>
        <taxon>Catharanthus</taxon>
    </lineage>
</organism>
<sequence>MHYPVGTSDDLKSAVVMNVEDHSTRSAFSMLLIGDVLHNVLTCSLETHRSSAPYRHRIMFYNGTASLWRVRKDLKLRFVSERNCSQFTYFSAVYHMYTLRSVAPSFSLAFGTGSLVPRGTLVPYSAAVNLVEGEIISKTGPVPLVELSNGELVVGPKAQGVEFGELIEEDPIISPIPFQLVESASSYPLLQLLDEVGEQDICGYYLGSWIRDPQVLGMYSDPTTYFSTVYSMYMLLSVAPSFALVFGTCSLVPRGILVPYLAAVNLVEGLRVSHLMPFYISSFERTLSPLLLETHPLTALRPIFAKGVEEPYEERNLTSRSEYSMRRQQRSILPLAPNRRFWEHRVCDSLVKALYYQWLFPEKRGKKNQENRVWKGLESPLPVLPIADGRVRTTVRSRSPVALALPSSAPTDDALPTADGRVRPTIHGEARAFPWTLFALHLDSAFSKALSFHPTTERPSKYVIKVGITKGLTSTNLLIRCVLNEKRMNGNENGRKRSENDENEADGINEADLLPEIDQPTTDVRCEWHKHWEFGLLLFEIVLIVIQLYVLGFGDVKDLEMTSPIYVDEEEKTTQVPEESTSLRLQEPLQATSVVGRKPLATREVAIQKPTTQVGFPLLATVGFRQHWAQWGQRPTAHGAALYASPSTGIHAMNSSASNRDARFPVF</sequence>
<comment type="caution">
    <text evidence="1">The sequence shown here is derived from an EMBL/GenBank/DDBJ whole genome shotgun (WGS) entry which is preliminary data.</text>
</comment>
<keyword evidence="2" id="KW-1185">Reference proteome</keyword>
<evidence type="ECO:0000313" key="1">
    <source>
        <dbReference type="EMBL" id="KAI5664497.1"/>
    </source>
</evidence>
<evidence type="ECO:0000313" key="2">
    <source>
        <dbReference type="Proteomes" id="UP001060085"/>
    </source>
</evidence>
<dbReference type="Proteomes" id="UP001060085">
    <property type="component" value="Linkage Group LG05"/>
</dbReference>
<accession>A0ACC0AU02</accession>
<gene>
    <name evidence="1" type="ORF">M9H77_23820</name>
</gene>
<proteinExistence type="predicted"/>
<reference evidence="2" key="1">
    <citation type="journal article" date="2023" name="Nat. Plants">
        <title>Single-cell RNA sequencing provides a high-resolution roadmap for understanding the multicellular compartmentation of specialized metabolism.</title>
        <authorList>
            <person name="Sun S."/>
            <person name="Shen X."/>
            <person name="Li Y."/>
            <person name="Li Y."/>
            <person name="Wang S."/>
            <person name="Li R."/>
            <person name="Zhang H."/>
            <person name="Shen G."/>
            <person name="Guo B."/>
            <person name="Wei J."/>
            <person name="Xu J."/>
            <person name="St-Pierre B."/>
            <person name="Chen S."/>
            <person name="Sun C."/>
        </authorList>
    </citation>
    <scope>NUCLEOTIDE SEQUENCE [LARGE SCALE GENOMIC DNA]</scope>
</reference>
<name>A0ACC0AU02_CATRO</name>